<dbReference type="Proteomes" id="UP000735874">
    <property type="component" value="Unassembled WGS sequence"/>
</dbReference>
<evidence type="ECO:0000313" key="3">
    <source>
        <dbReference type="EMBL" id="KAG2889978.1"/>
    </source>
</evidence>
<dbReference type="VEuPathDB" id="FungiDB:PC110_g13809"/>
<organism evidence="7 8">
    <name type="scientific">Phytophthora cactorum</name>
    <dbReference type="NCBI Taxonomy" id="29920"/>
    <lineage>
        <taxon>Eukaryota</taxon>
        <taxon>Sar</taxon>
        <taxon>Stramenopiles</taxon>
        <taxon>Oomycota</taxon>
        <taxon>Peronosporomycetes</taxon>
        <taxon>Peronosporales</taxon>
        <taxon>Peronosporaceae</taxon>
        <taxon>Phytophthora</taxon>
    </lineage>
</organism>
<gene>
    <name evidence="7" type="ORF">PC110_g13809</name>
    <name evidence="2" type="ORF">PC113_g21668</name>
    <name evidence="3" type="ORF">PC115_g19607</name>
    <name evidence="4" type="ORF">PC117_g21688</name>
    <name evidence="5" type="ORF">PC118_g19644</name>
    <name evidence="6" type="ORF">PC129_g19050</name>
</gene>
<dbReference type="OrthoDB" id="126472at2759"/>
<dbReference type="EMBL" id="RCMI01001134">
    <property type="protein sequence ID" value="KAG2889978.1"/>
    <property type="molecule type" value="Genomic_DNA"/>
</dbReference>
<evidence type="ECO:0000256" key="1">
    <source>
        <dbReference type="SAM" id="MobiDB-lite"/>
    </source>
</evidence>
<keyword evidence="8" id="KW-1185">Reference proteome</keyword>
<reference evidence="7 8" key="1">
    <citation type="submission" date="2018-01" db="EMBL/GenBank/DDBJ databases">
        <title>Draft genome of the strawberry crown rot pathogen Phytophthora cactorum.</title>
        <authorList>
            <person name="Armitage A.D."/>
            <person name="Lysoe E."/>
            <person name="Nellist C.F."/>
            <person name="Harrison R.J."/>
            <person name="Brurberg M.B."/>
        </authorList>
    </citation>
    <scope>NUCLEOTIDE SEQUENCE [LARGE SCALE GENOMIC DNA]</scope>
    <source>
        <strain evidence="7 8">10300</strain>
    </source>
</reference>
<feature type="region of interest" description="Disordered" evidence="1">
    <location>
        <begin position="152"/>
        <end position="196"/>
    </location>
</feature>
<accession>A0A329S2Q2</accession>
<dbReference type="Proteomes" id="UP000697107">
    <property type="component" value="Unassembled WGS sequence"/>
</dbReference>
<evidence type="ECO:0000313" key="4">
    <source>
        <dbReference type="EMBL" id="KAG2901585.1"/>
    </source>
</evidence>
<reference evidence="2" key="2">
    <citation type="submission" date="2018-10" db="EMBL/GenBank/DDBJ databases">
        <title>Effector identification in a new, highly contiguous assembly of the strawberry crown rot pathogen Phytophthora cactorum.</title>
        <authorList>
            <person name="Armitage A.D."/>
            <person name="Nellist C.F."/>
            <person name="Bates H."/>
            <person name="Vickerstaff R.J."/>
            <person name="Harrison R.J."/>
        </authorList>
    </citation>
    <scope>NUCLEOTIDE SEQUENCE</scope>
    <source>
        <strain evidence="2">15-7</strain>
        <strain evidence="3">4032</strain>
        <strain evidence="4">4040</strain>
        <strain evidence="5">P415</strain>
        <strain evidence="6">P421</strain>
    </source>
</reference>
<dbReference type="EMBL" id="RCMK01001117">
    <property type="protein sequence ID" value="KAG2901585.1"/>
    <property type="molecule type" value="Genomic_DNA"/>
</dbReference>
<dbReference type="AlphaFoldDB" id="A0A329S2Q2"/>
<dbReference type="EMBL" id="RCML01001091">
    <property type="protein sequence ID" value="KAG2965600.1"/>
    <property type="molecule type" value="Genomic_DNA"/>
</dbReference>
<dbReference type="EMBL" id="RCMV01001177">
    <property type="protein sequence ID" value="KAG3209946.1"/>
    <property type="molecule type" value="Genomic_DNA"/>
</dbReference>
<dbReference type="Proteomes" id="UP000760860">
    <property type="component" value="Unassembled WGS sequence"/>
</dbReference>
<evidence type="ECO:0000313" key="2">
    <source>
        <dbReference type="EMBL" id="KAG2827172.1"/>
    </source>
</evidence>
<sequence length="196" mass="21402">MGELLQRLVACCHQRSIDLRPVASDELLARVKALRSRMSLAFLTMDSCTDVLHVLYTAPKRAYKPATVSMQEALQVSAQVGATTARKEAEHQPKTGWPVDLVAQRCPFSYHFKYGHCVHRLFVMQERARVGGNGEEVLVNRRAPKRKCTAVGTAPSLPNAAPPVAHAFPPDEEEKDSGGSSSLGFLADAADRMTSS</sequence>
<dbReference type="EMBL" id="RCMG01001446">
    <property type="protein sequence ID" value="KAG2827172.1"/>
    <property type="molecule type" value="Genomic_DNA"/>
</dbReference>
<dbReference type="EMBL" id="MJFZ01000404">
    <property type="protein sequence ID" value="RAW29828.1"/>
    <property type="molecule type" value="Genomic_DNA"/>
</dbReference>
<evidence type="ECO:0000313" key="7">
    <source>
        <dbReference type="EMBL" id="RAW29828.1"/>
    </source>
</evidence>
<evidence type="ECO:0000313" key="5">
    <source>
        <dbReference type="EMBL" id="KAG2965600.1"/>
    </source>
</evidence>
<protein>
    <submittedName>
        <fullName evidence="7">Uncharacterized protein</fullName>
    </submittedName>
</protein>
<proteinExistence type="predicted"/>
<dbReference type="Proteomes" id="UP000251314">
    <property type="component" value="Unassembled WGS sequence"/>
</dbReference>
<dbReference type="Proteomes" id="UP000774804">
    <property type="component" value="Unassembled WGS sequence"/>
</dbReference>
<evidence type="ECO:0000313" key="8">
    <source>
        <dbReference type="Proteomes" id="UP000251314"/>
    </source>
</evidence>
<dbReference type="Proteomes" id="UP000736787">
    <property type="component" value="Unassembled WGS sequence"/>
</dbReference>
<name>A0A329S2Q2_9STRA</name>
<comment type="caution">
    <text evidence="7">The sequence shown here is derived from an EMBL/GenBank/DDBJ whole genome shotgun (WGS) entry which is preliminary data.</text>
</comment>
<evidence type="ECO:0000313" key="6">
    <source>
        <dbReference type="EMBL" id="KAG3209946.1"/>
    </source>
</evidence>